<gene>
    <name evidence="1" type="ORF">HJG54_19205</name>
</gene>
<organism evidence="1">
    <name type="scientific">Leptolyngbya sp. NK1-12</name>
    <dbReference type="NCBI Taxonomy" id="2547451"/>
    <lineage>
        <taxon>Bacteria</taxon>
        <taxon>Bacillati</taxon>
        <taxon>Cyanobacteriota</taxon>
        <taxon>Cyanophyceae</taxon>
        <taxon>Leptolyngbyales</taxon>
        <taxon>Leptolyngbyaceae</taxon>
        <taxon>Leptolyngbya group</taxon>
        <taxon>Leptolyngbya</taxon>
    </lineage>
</organism>
<reference evidence="1" key="1">
    <citation type="submission" date="2020-05" db="EMBL/GenBank/DDBJ databases">
        <authorList>
            <person name="Zhu T."/>
            <person name="Keshari N."/>
            <person name="Lu X."/>
        </authorList>
    </citation>
    <scope>NUCLEOTIDE SEQUENCE</scope>
    <source>
        <strain evidence="1">NK1-12</strain>
    </source>
</reference>
<accession>A0AA96WGP9</accession>
<proteinExistence type="predicted"/>
<dbReference type="AlphaFoldDB" id="A0AA96WGP9"/>
<evidence type="ECO:0000313" key="1">
    <source>
        <dbReference type="EMBL" id="WNZ24759.1"/>
    </source>
</evidence>
<dbReference type="SUPFAM" id="SSF52540">
    <property type="entry name" value="P-loop containing nucleoside triphosphate hydrolases"/>
    <property type="match status" value="1"/>
</dbReference>
<name>A0AA96WGP9_9CYAN</name>
<dbReference type="InterPro" id="IPR027417">
    <property type="entry name" value="P-loop_NTPase"/>
</dbReference>
<evidence type="ECO:0008006" key="2">
    <source>
        <dbReference type="Google" id="ProtNLM"/>
    </source>
</evidence>
<dbReference type="RefSeq" id="WP_316430726.1">
    <property type="nucleotide sequence ID" value="NZ_CP053586.1"/>
</dbReference>
<sequence length="422" mass="47879">MSQNRKRRSVQLTSAGIRVIEDQMNRANLHEKDVAMAAELEVTTIRRLLKQDPVDRTSAIAIAKALNLSLADIVDDETPVVEQAGASLEDPFYVERASLEAQCRVALTKPGALLRIRAPQKMGKTSLMVRILSQMRKQPQPYQTAILSFELADQAAFTNLKNFSRWFCAAVSAVLAMDNQLEHYWEDILACNFNTTNYFQKYLLSKVTTPLVLALDNTDLVFEHAAIANDFCRLLRTWHDQARRGDPNSRIWQKLRLVIVHATEVYGPLDINASPLAGVGMVIDLPEFDSGQALTLARQHGLNWTTAEIAKLMDIVGGHCFLLQQAFEAIRYRDLSVTQVTHEAATEAGIYRNHLRYLANILEQSPELMEMFKQVVMAEHNIYLKSASAFKLHGMGLVTIEGNKVKPRCYLYREYFRNYFRT</sequence>
<dbReference type="Pfam" id="PF14516">
    <property type="entry name" value="AAA_35"/>
    <property type="match status" value="1"/>
</dbReference>
<dbReference type="EMBL" id="CP053586">
    <property type="protein sequence ID" value="WNZ24759.1"/>
    <property type="molecule type" value="Genomic_DNA"/>
</dbReference>
<protein>
    <recommendedName>
        <fullName evidence="2">Serine/threonine protein kinase</fullName>
    </recommendedName>
</protein>